<keyword evidence="2" id="KW-1185">Reference proteome</keyword>
<dbReference type="EMBL" id="JACHHZ010000005">
    <property type="protein sequence ID" value="MBB6095297.1"/>
    <property type="molecule type" value="Genomic_DNA"/>
</dbReference>
<sequence>MDPRFRGGDGVVDSPQGASWYDGVVLPRGLAGHPAGRIQGIAGARFATPRPKIAPLGRG</sequence>
<dbReference type="Proteomes" id="UP000588068">
    <property type="component" value="Unassembled WGS sequence"/>
</dbReference>
<protein>
    <submittedName>
        <fullName evidence="1">Uncharacterized protein</fullName>
    </submittedName>
</protein>
<accession>A0A841HQ20</accession>
<gene>
    <name evidence="1" type="ORF">HNQ60_004187</name>
</gene>
<proteinExistence type="predicted"/>
<name>A0A841HQ20_9GAMM</name>
<dbReference type="AlphaFoldDB" id="A0A841HQ20"/>
<evidence type="ECO:0000313" key="1">
    <source>
        <dbReference type="EMBL" id="MBB6095297.1"/>
    </source>
</evidence>
<evidence type="ECO:0000313" key="2">
    <source>
        <dbReference type="Proteomes" id="UP000588068"/>
    </source>
</evidence>
<organism evidence="1 2">
    <name type="scientific">Povalibacter uvarum</name>
    <dbReference type="NCBI Taxonomy" id="732238"/>
    <lineage>
        <taxon>Bacteria</taxon>
        <taxon>Pseudomonadati</taxon>
        <taxon>Pseudomonadota</taxon>
        <taxon>Gammaproteobacteria</taxon>
        <taxon>Steroidobacterales</taxon>
        <taxon>Steroidobacteraceae</taxon>
        <taxon>Povalibacter</taxon>
    </lineage>
</organism>
<reference evidence="1 2" key="1">
    <citation type="submission" date="2020-08" db="EMBL/GenBank/DDBJ databases">
        <title>Genomic Encyclopedia of Type Strains, Phase IV (KMG-IV): sequencing the most valuable type-strain genomes for metagenomic binning, comparative biology and taxonomic classification.</title>
        <authorList>
            <person name="Goeker M."/>
        </authorList>
    </citation>
    <scope>NUCLEOTIDE SEQUENCE [LARGE SCALE GENOMIC DNA]</scope>
    <source>
        <strain evidence="1 2">DSM 26723</strain>
    </source>
</reference>
<comment type="caution">
    <text evidence="1">The sequence shown here is derived from an EMBL/GenBank/DDBJ whole genome shotgun (WGS) entry which is preliminary data.</text>
</comment>